<dbReference type="KEGG" id="pbl:PAAG_11893"/>
<reference evidence="1 2" key="1">
    <citation type="journal article" date="2011" name="PLoS Genet.">
        <title>Comparative genomic analysis of human fungal pathogens causing paracoccidioidomycosis.</title>
        <authorList>
            <person name="Desjardins C.A."/>
            <person name="Champion M.D."/>
            <person name="Holder J.W."/>
            <person name="Muszewska A."/>
            <person name="Goldberg J."/>
            <person name="Bailao A.M."/>
            <person name="Brigido M.M."/>
            <person name="Ferreira M.E."/>
            <person name="Garcia A.M."/>
            <person name="Grynberg M."/>
            <person name="Gujja S."/>
            <person name="Heiman D.I."/>
            <person name="Henn M.R."/>
            <person name="Kodira C.D."/>
            <person name="Leon-Narvaez H."/>
            <person name="Longo L.V."/>
            <person name="Ma L.J."/>
            <person name="Malavazi I."/>
            <person name="Matsuo A.L."/>
            <person name="Morais F.V."/>
            <person name="Pereira M."/>
            <person name="Rodriguez-Brito S."/>
            <person name="Sakthikumar S."/>
            <person name="Salem-Izacc S.M."/>
            <person name="Sykes S.M."/>
            <person name="Teixeira M.M."/>
            <person name="Vallejo M.C."/>
            <person name="Walter M.E."/>
            <person name="Yandava C."/>
            <person name="Young S."/>
            <person name="Zeng Q."/>
            <person name="Zucker J."/>
            <person name="Felipe M.S."/>
            <person name="Goldman G.H."/>
            <person name="Haas B.J."/>
            <person name="McEwen J.G."/>
            <person name="Nino-Vega G."/>
            <person name="Puccia R."/>
            <person name="San-Blas G."/>
            <person name="Soares C.M."/>
            <person name="Birren B.W."/>
            <person name="Cuomo C.A."/>
        </authorList>
    </citation>
    <scope>NUCLEOTIDE SEQUENCE [LARGE SCALE GENOMIC DNA]</scope>
    <source>
        <strain evidence="2">ATCC MYA-826 / Pb01</strain>
    </source>
</reference>
<dbReference type="AlphaFoldDB" id="A0A0A2V0T2"/>
<evidence type="ECO:0000313" key="1">
    <source>
        <dbReference type="EMBL" id="KGQ01426.1"/>
    </source>
</evidence>
<dbReference type="RefSeq" id="XP_015702948.1">
    <property type="nucleotide sequence ID" value="XM_015847460.1"/>
</dbReference>
<dbReference type="VEuPathDB" id="FungiDB:PAAG_11893"/>
<accession>A0A0A2V0T2</accession>
<dbReference type="Proteomes" id="UP000002059">
    <property type="component" value="Partially assembled WGS sequence"/>
</dbReference>
<proteinExistence type="predicted"/>
<dbReference type="GeneID" id="26970735"/>
<organism evidence="1 2">
    <name type="scientific">Paracoccidioides lutzii (strain ATCC MYA-826 / Pb01)</name>
    <name type="common">Paracoccidioides brasiliensis</name>
    <dbReference type="NCBI Taxonomy" id="502779"/>
    <lineage>
        <taxon>Eukaryota</taxon>
        <taxon>Fungi</taxon>
        <taxon>Dikarya</taxon>
        <taxon>Ascomycota</taxon>
        <taxon>Pezizomycotina</taxon>
        <taxon>Eurotiomycetes</taxon>
        <taxon>Eurotiomycetidae</taxon>
        <taxon>Onygenales</taxon>
        <taxon>Ajellomycetaceae</taxon>
        <taxon>Paracoccidioides</taxon>
    </lineage>
</organism>
<evidence type="ECO:0000313" key="2">
    <source>
        <dbReference type="Proteomes" id="UP000002059"/>
    </source>
</evidence>
<gene>
    <name evidence="1" type="ORF">PAAG_11893</name>
</gene>
<keyword evidence="2" id="KW-1185">Reference proteome</keyword>
<dbReference type="EMBL" id="KN294002">
    <property type="protein sequence ID" value="KGQ01426.1"/>
    <property type="molecule type" value="Genomic_DNA"/>
</dbReference>
<protein>
    <submittedName>
        <fullName evidence="1">Uncharacterized protein</fullName>
    </submittedName>
</protein>
<dbReference type="OrthoDB" id="5336565at2759"/>
<name>A0A0A2V0T2_PARBA</name>
<sequence>MEFTLTDMNIPMVEYHECQITGEEINKRLAQPWPSLTPLKFSDGHFQKFKWADTHASKEQSVTMSVIPNIEGDIGDPKCAGVGPIWKSFSLNRWHTGSGSQLRMRDGALQLQLKSLRF</sequence>
<dbReference type="HOGENOM" id="CLU_2292535_0_0_1"/>